<keyword evidence="15" id="KW-0479">Metal-binding</keyword>
<dbReference type="Gene3D" id="3.40.50.300">
    <property type="entry name" value="P-loop containing nucleotide triphosphate hydrolases"/>
    <property type="match status" value="1"/>
</dbReference>
<evidence type="ECO:0000256" key="11">
    <source>
        <dbReference type="ARBA" id="ARBA00023134"/>
    </source>
</evidence>
<comment type="subcellular location">
    <subcellularLocation>
        <location evidence="16">Cell inner membrane</location>
        <topology evidence="16">Multi-pass membrane protein</topology>
    </subcellularLocation>
    <subcellularLocation>
        <location evidence="2">Cell membrane</location>
        <topology evidence="2">Multi-pass membrane protein</topology>
    </subcellularLocation>
</comment>
<evidence type="ECO:0000256" key="4">
    <source>
        <dbReference type="ARBA" id="ARBA00022475"/>
    </source>
</evidence>
<sequence>MSSHAPSCHAAETGRSAPVGSPIVAFVGAPNGGKSTLFNRLTGARRVMGNWPGTSVEIGRGSWRMGDRTVDAIDFPGTYSLDPLSPDEELTRNLLVEVPLEERPDAIVVVADASHLARSLYLVAQVAEQPYRMVVALTMNDVAERRGVSVDAVKLAEQLGHPVIELDPRRGTGLESLADALTASLDAPAPARPARTAPEGSDFDRADARFAWIDDAVASAVVESEQDRTKTERIDSLLLHPIIGPLAFLGVMWLVFQLTTAVAAPLQDGLDALFTGPIANGATAGLEALGVAHPLVVGLIVDGLVTGVGTVLTFAPLMAIMFCLLALLEDSGYMARAAVVTDRLMRTIGLPGKAFLPLIVGFGCNVPAVSATRVLGDAKQRILTALLVPLTSCSARLAVYVMLAQTFFPENAGSVVFAMYLVSILLVVLTGLALRSTLWRAMGSSALVLDLPTYQRPQPRLVAQVTWMRLRGFLQTAGGIIVVTVMIVWLLQALPASGGHAIGEVPPTESWYATISSWLAPVFAPAGFADWRAVGALITGFLAKEAVISSWAQTYAVADPSTLDPTGQGVSALADQLRMTFDTASGGHPTLAVIAFMLFLLAYTPCVATLAAQKREIGLAWTVFGVVLQLALAYGLAVLVFQVGVLIL</sequence>
<evidence type="ECO:0000256" key="8">
    <source>
        <dbReference type="ARBA" id="ARBA00022989"/>
    </source>
</evidence>
<dbReference type="OrthoDB" id="9809127at2"/>
<evidence type="ECO:0000256" key="14">
    <source>
        <dbReference type="PIRSR" id="PIRSR603373-1"/>
    </source>
</evidence>
<feature type="transmembrane region" description="Helical" evidence="16">
    <location>
        <begin position="591"/>
        <end position="612"/>
    </location>
</feature>
<evidence type="ECO:0000256" key="2">
    <source>
        <dbReference type="ARBA" id="ARBA00004651"/>
    </source>
</evidence>
<proteinExistence type="inferred from homology"/>
<keyword evidence="11 14" id="KW-0342">GTP-binding</keyword>
<evidence type="ECO:0000256" key="6">
    <source>
        <dbReference type="ARBA" id="ARBA00022692"/>
    </source>
</evidence>
<dbReference type="SUPFAM" id="SSF52540">
    <property type="entry name" value="P-loop containing nucleoside triphosphate hydrolases"/>
    <property type="match status" value="1"/>
</dbReference>
<comment type="function">
    <text evidence="1 16">Probable transporter of a GTP-driven Fe(2+) uptake system.</text>
</comment>
<keyword evidence="4" id="KW-1003">Cell membrane</keyword>
<dbReference type="InterPro" id="IPR050860">
    <property type="entry name" value="FeoB_GTPase"/>
</dbReference>
<feature type="binding site" evidence="14">
    <location>
        <begin position="53"/>
        <end position="57"/>
    </location>
    <ligand>
        <name>GTP</name>
        <dbReference type="ChEBI" id="CHEBI:37565"/>
        <label>1</label>
    </ligand>
</feature>
<dbReference type="GO" id="GO:0005886">
    <property type="term" value="C:plasma membrane"/>
    <property type="evidence" value="ECO:0007669"/>
    <property type="project" value="UniProtKB-SubCell"/>
</dbReference>
<dbReference type="Pfam" id="PF02421">
    <property type="entry name" value="FeoB_N"/>
    <property type="match status" value="1"/>
</dbReference>
<dbReference type="InterPro" id="IPR003373">
    <property type="entry name" value="Fe2_transport_prot-B"/>
</dbReference>
<gene>
    <name evidence="18" type="ORF">FB460_2452</name>
</gene>
<organism evidence="18 19">
    <name type="scientific">Propioniferax innocua</name>
    <dbReference type="NCBI Taxonomy" id="1753"/>
    <lineage>
        <taxon>Bacteria</taxon>
        <taxon>Bacillati</taxon>
        <taxon>Actinomycetota</taxon>
        <taxon>Actinomycetes</taxon>
        <taxon>Propionibacteriales</taxon>
        <taxon>Propionibacteriaceae</taxon>
        <taxon>Propioniferax</taxon>
    </lineage>
</organism>
<dbReference type="GO" id="GO:0015093">
    <property type="term" value="F:ferrous iron transmembrane transporter activity"/>
    <property type="evidence" value="ECO:0007669"/>
    <property type="project" value="UniProtKB-UniRule"/>
</dbReference>
<feature type="binding site" evidence="15">
    <location>
        <position position="43"/>
    </location>
    <ligand>
        <name>Mg(2+)</name>
        <dbReference type="ChEBI" id="CHEBI:18420"/>
        <label>2</label>
    </ligand>
</feature>
<keyword evidence="10" id="KW-0406">Ion transport</keyword>
<evidence type="ECO:0000256" key="1">
    <source>
        <dbReference type="ARBA" id="ARBA00003926"/>
    </source>
</evidence>
<dbReference type="InterPro" id="IPR027417">
    <property type="entry name" value="P-loop_NTPase"/>
</dbReference>
<dbReference type="Pfam" id="PF07664">
    <property type="entry name" value="FeoB_C"/>
    <property type="match status" value="1"/>
</dbReference>
<comment type="similarity">
    <text evidence="16">Belongs to the TRAFAC class TrmE-Era-EngA-EngB-Septin-like GTPase superfamily. FeoB GTPase (TC 9.A.8) family.</text>
</comment>
<evidence type="ECO:0000256" key="12">
    <source>
        <dbReference type="ARBA" id="ARBA00023136"/>
    </source>
</evidence>
<dbReference type="CDD" id="cd01879">
    <property type="entry name" value="FeoB"/>
    <property type="match status" value="1"/>
</dbReference>
<dbReference type="Proteomes" id="UP000316196">
    <property type="component" value="Unassembled WGS sequence"/>
</dbReference>
<evidence type="ECO:0000259" key="17">
    <source>
        <dbReference type="PROSITE" id="PS51711"/>
    </source>
</evidence>
<dbReference type="InterPro" id="IPR011640">
    <property type="entry name" value="Fe2_transport_prot_B_C"/>
</dbReference>
<feature type="domain" description="FeoB-type G" evidence="17">
    <location>
        <begin position="21"/>
        <end position="187"/>
    </location>
</feature>
<evidence type="ECO:0000313" key="19">
    <source>
        <dbReference type="Proteomes" id="UP000316196"/>
    </source>
</evidence>
<feature type="transmembrane region" description="Helical" evidence="16">
    <location>
        <begin position="304"/>
        <end position="328"/>
    </location>
</feature>
<comment type="caution">
    <text evidence="18">The sequence shown here is derived from an EMBL/GenBank/DDBJ whole genome shotgun (WGS) entry which is preliminary data.</text>
</comment>
<reference evidence="18 19" key="1">
    <citation type="submission" date="2019-06" db="EMBL/GenBank/DDBJ databases">
        <title>Sequencing the genomes of 1000 actinobacteria strains.</title>
        <authorList>
            <person name="Klenk H.-P."/>
        </authorList>
    </citation>
    <scope>NUCLEOTIDE SEQUENCE [LARGE SCALE GENOMIC DNA]</scope>
    <source>
        <strain evidence="18 19">DSM 8251</strain>
    </source>
</reference>
<dbReference type="InterPro" id="IPR011642">
    <property type="entry name" value="Gate_dom"/>
</dbReference>
<keyword evidence="9 16" id="KW-0408">Iron</keyword>
<dbReference type="PROSITE" id="PS51711">
    <property type="entry name" value="G_FEOB"/>
    <property type="match status" value="1"/>
</dbReference>
<feature type="binding site" evidence="15">
    <location>
        <position position="42"/>
    </location>
    <ligand>
        <name>Mg(2+)</name>
        <dbReference type="ChEBI" id="CHEBI:18420"/>
        <label>2</label>
    </ligand>
</feature>
<feature type="binding site" evidence="14">
    <location>
        <begin position="74"/>
        <end position="77"/>
    </location>
    <ligand>
        <name>GTP</name>
        <dbReference type="ChEBI" id="CHEBI:37565"/>
        <label>1</label>
    </ligand>
</feature>
<dbReference type="PANTHER" id="PTHR43185">
    <property type="entry name" value="FERROUS IRON TRANSPORT PROTEIN B"/>
    <property type="match status" value="1"/>
</dbReference>
<feature type="binding site" evidence="15">
    <location>
        <position position="39"/>
    </location>
    <ligand>
        <name>Mg(2+)</name>
        <dbReference type="ChEBI" id="CHEBI:18420"/>
        <label>2</label>
    </ligand>
</feature>
<feature type="transmembrane region" description="Helical" evidence="16">
    <location>
        <begin position="382"/>
        <end position="403"/>
    </location>
</feature>
<name>A0A542Z895_9ACTN</name>
<evidence type="ECO:0000256" key="3">
    <source>
        <dbReference type="ARBA" id="ARBA00022448"/>
    </source>
</evidence>
<feature type="binding site" evidence="14">
    <location>
        <begin position="28"/>
        <end position="35"/>
    </location>
    <ligand>
        <name>GTP</name>
        <dbReference type="ChEBI" id="CHEBI:37565"/>
        <label>1</label>
    </ligand>
</feature>
<keyword evidence="5 16" id="KW-0410">Iron transport</keyword>
<keyword evidence="19" id="KW-1185">Reference proteome</keyword>
<evidence type="ECO:0000256" key="7">
    <source>
        <dbReference type="ARBA" id="ARBA00022741"/>
    </source>
</evidence>
<dbReference type="PANTHER" id="PTHR43185:SF1">
    <property type="entry name" value="FE(2+) TRANSPORTER FEOB"/>
    <property type="match status" value="1"/>
</dbReference>
<dbReference type="InterPro" id="IPR030389">
    <property type="entry name" value="G_FEOB_dom"/>
</dbReference>
<dbReference type="NCBIfam" id="TIGR00437">
    <property type="entry name" value="feoB"/>
    <property type="match status" value="1"/>
</dbReference>
<evidence type="ECO:0000256" key="13">
    <source>
        <dbReference type="NCBIfam" id="TIGR00437"/>
    </source>
</evidence>
<keyword evidence="8 16" id="KW-1133">Transmembrane helix</keyword>
<dbReference type="AlphaFoldDB" id="A0A542Z895"/>
<evidence type="ECO:0000256" key="5">
    <source>
        <dbReference type="ARBA" id="ARBA00022496"/>
    </source>
</evidence>
<comment type="caution">
    <text evidence="16">Lacks conserved residue(s) required for the propagation of feature annotation.</text>
</comment>
<evidence type="ECO:0000256" key="10">
    <source>
        <dbReference type="ARBA" id="ARBA00023065"/>
    </source>
</evidence>
<evidence type="ECO:0000256" key="16">
    <source>
        <dbReference type="RuleBase" id="RU362098"/>
    </source>
</evidence>
<feature type="transmembrane region" description="Helical" evidence="16">
    <location>
        <begin position="415"/>
        <end position="434"/>
    </location>
</feature>
<accession>A0A542Z895</accession>
<dbReference type="GO" id="GO:0005525">
    <property type="term" value="F:GTP binding"/>
    <property type="evidence" value="ECO:0007669"/>
    <property type="project" value="UniProtKB-KW"/>
</dbReference>
<keyword evidence="7 14" id="KW-0547">Nucleotide-binding</keyword>
<keyword evidence="12 16" id="KW-0472">Membrane</keyword>
<dbReference type="EMBL" id="VFOR01000004">
    <property type="protein sequence ID" value="TQL56562.1"/>
    <property type="molecule type" value="Genomic_DNA"/>
</dbReference>
<evidence type="ECO:0000313" key="18">
    <source>
        <dbReference type="EMBL" id="TQL56562.1"/>
    </source>
</evidence>
<dbReference type="GO" id="GO:0046872">
    <property type="term" value="F:metal ion binding"/>
    <property type="evidence" value="ECO:0007669"/>
    <property type="project" value="UniProtKB-KW"/>
</dbReference>
<keyword evidence="6 16" id="KW-0812">Transmembrane</keyword>
<feature type="transmembrane region" description="Helical" evidence="16">
    <location>
        <begin position="473"/>
        <end position="491"/>
    </location>
</feature>
<evidence type="ECO:0000256" key="9">
    <source>
        <dbReference type="ARBA" id="ARBA00023004"/>
    </source>
</evidence>
<dbReference type="Pfam" id="PF07670">
    <property type="entry name" value="Gate"/>
    <property type="match status" value="2"/>
</dbReference>
<evidence type="ECO:0000256" key="15">
    <source>
        <dbReference type="PIRSR" id="PIRSR603373-2"/>
    </source>
</evidence>
<protein>
    <recommendedName>
        <fullName evidence="13 16">Ferrous iron transport protein B</fullName>
    </recommendedName>
</protein>
<feature type="transmembrane region" description="Helical" evidence="16">
    <location>
        <begin position="619"/>
        <end position="647"/>
    </location>
</feature>
<feature type="transmembrane region" description="Helical" evidence="16">
    <location>
        <begin position="237"/>
        <end position="256"/>
    </location>
</feature>
<keyword evidence="15" id="KW-0460">Magnesium</keyword>
<keyword evidence="3 16" id="KW-0813">Transport</keyword>